<proteinExistence type="predicted"/>
<evidence type="ECO:0000313" key="1">
    <source>
        <dbReference type="EMBL" id="MBW81236.1"/>
    </source>
</evidence>
<reference evidence="1" key="1">
    <citation type="submission" date="2018-02" db="EMBL/GenBank/DDBJ databases">
        <title>Rhizophora mucronata_Transcriptome.</title>
        <authorList>
            <person name="Meera S.P."/>
            <person name="Sreeshan A."/>
            <person name="Augustine A."/>
        </authorList>
    </citation>
    <scope>NUCLEOTIDE SEQUENCE</scope>
    <source>
        <tissue evidence="1">Leaf</tissue>
    </source>
</reference>
<sequence>MMGEPKNGIWKLAFTLSKQAYCMILNSG</sequence>
<accession>A0A2P2IJ29</accession>
<dbReference type="EMBL" id="GGEC01000753">
    <property type="protein sequence ID" value="MBW81236.1"/>
    <property type="molecule type" value="Transcribed_RNA"/>
</dbReference>
<name>A0A2P2IJ29_RHIMU</name>
<organism evidence="1">
    <name type="scientific">Rhizophora mucronata</name>
    <name type="common">Asiatic mangrove</name>
    <dbReference type="NCBI Taxonomy" id="61149"/>
    <lineage>
        <taxon>Eukaryota</taxon>
        <taxon>Viridiplantae</taxon>
        <taxon>Streptophyta</taxon>
        <taxon>Embryophyta</taxon>
        <taxon>Tracheophyta</taxon>
        <taxon>Spermatophyta</taxon>
        <taxon>Magnoliopsida</taxon>
        <taxon>eudicotyledons</taxon>
        <taxon>Gunneridae</taxon>
        <taxon>Pentapetalae</taxon>
        <taxon>rosids</taxon>
        <taxon>fabids</taxon>
        <taxon>Malpighiales</taxon>
        <taxon>Rhizophoraceae</taxon>
        <taxon>Rhizophora</taxon>
    </lineage>
</organism>
<protein>
    <submittedName>
        <fullName evidence="1">Uncharacterized protein</fullName>
    </submittedName>
</protein>
<dbReference type="AlphaFoldDB" id="A0A2P2IJ29"/>